<feature type="domain" description="Syndetin C-terminal" evidence="5">
    <location>
        <begin position="755"/>
        <end position="988"/>
    </location>
</feature>
<evidence type="ECO:0000256" key="1">
    <source>
        <dbReference type="ARBA" id="ARBA00022448"/>
    </source>
</evidence>
<dbReference type="EMBL" id="GL871224">
    <property type="protein sequence ID" value="EGC31889.1"/>
    <property type="molecule type" value="Genomic_DNA"/>
</dbReference>
<name>F0ZVZ1_DICPU</name>
<feature type="region of interest" description="Disordered" evidence="4">
    <location>
        <begin position="702"/>
        <end position="724"/>
    </location>
</feature>
<feature type="compositionally biased region" description="Low complexity" evidence="4">
    <location>
        <begin position="1"/>
        <end position="22"/>
    </location>
</feature>
<dbReference type="PANTHER" id="PTHR13258">
    <property type="entry name" value="SYNDETIN"/>
    <property type="match status" value="1"/>
</dbReference>
<dbReference type="STRING" id="5786.F0ZVZ1"/>
<dbReference type="OrthoDB" id="10263345at2759"/>
<keyword evidence="1" id="KW-0813">Transport</keyword>
<dbReference type="eggNOG" id="KOG2939">
    <property type="taxonomic scope" value="Eukaryota"/>
</dbReference>
<keyword evidence="3" id="KW-0175">Coiled coil</keyword>
<dbReference type="InterPro" id="IPR019514">
    <property type="entry name" value="Syndetin_C"/>
</dbReference>
<gene>
    <name evidence="7" type="ORF">DICPUDRAFT_156198</name>
</gene>
<dbReference type="GeneID" id="10507764"/>
<dbReference type="InParanoid" id="F0ZVZ1"/>
<feature type="domain" description="Vacuolar protein sorting-associated protein 54 N-terminal" evidence="6">
    <location>
        <begin position="83"/>
        <end position="283"/>
    </location>
</feature>
<dbReference type="GO" id="GO:0032456">
    <property type="term" value="P:endocytic recycling"/>
    <property type="evidence" value="ECO:0000318"/>
    <property type="project" value="GO_Central"/>
</dbReference>
<evidence type="ECO:0000256" key="3">
    <source>
        <dbReference type="ARBA" id="ARBA00023054"/>
    </source>
</evidence>
<dbReference type="GO" id="GO:1990745">
    <property type="term" value="C:EARP complex"/>
    <property type="evidence" value="ECO:0000318"/>
    <property type="project" value="GO_Central"/>
</dbReference>
<dbReference type="OMA" id="MAKVKWD"/>
<proteinExistence type="predicted"/>
<keyword evidence="2" id="KW-0653">Protein transport</keyword>
<evidence type="ECO:0000256" key="4">
    <source>
        <dbReference type="SAM" id="MobiDB-lite"/>
    </source>
</evidence>
<dbReference type="GO" id="GO:0015031">
    <property type="term" value="P:protein transport"/>
    <property type="evidence" value="ECO:0007669"/>
    <property type="project" value="UniProtKB-KW"/>
</dbReference>
<dbReference type="RefSeq" id="XP_003291590.1">
    <property type="nucleotide sequence ID" value="XM_003291542.1"/>
</dbReference>
<dbReference type="InterPro" id="IPR019515">
    <property type="entry name" value="VPS54_N"/>
</dbReference>
<dbReference type="FunCoup" id="F0ZVZ1">
    <property type="interactions" value="296"/>
</dbReference>
<organism evidence="7 8">
    <name type="scientific">Dictyostelium purpureum</name>
    <name type="common">Slime mold</name>
    <dbReference type="NCBI Taxonomy" id="5786"/>
    <lineage>
        <taxon>Eukaryota</taxon>
        <taxon>Amoebozoa</taxon>
        <taxon>Evosea</taxon>
        <taxon>Eumycetozoa</taxon>
        <taxon>Dictyostelia</taxon>
        <taxon>Dictyosteliales</taxon>
        <taxon>Dictyosteliaceae</taxon>
        <taxon>Dictyostelium</taxon>
    </lineage>
</organism>
<evidence type="ECO:0000313" key="7">
    <source>
        <dbReference type="EMBL" id="EGC31889.1"/>
    </source>
</evidence>
<dbReference type="GO" id="GO:0000149">
    <property type="term" value="F:SNARE binding"/>
    <property type="evidence" value="ECO:0000318"/>
    <property type="project" value="GO_Central"/>
</dbReference>
<dbReference type="GO" id="GO:0005829">
    <property type="term" value="C:cytosol"/>
    <property type="evidence" value="ECO:0007669"/>
    <property type="project" value="GOC"/>
</dbReference>
<reference evidence="8" key="1">
    <citation type="journal article" date="2011" name="Genome Biol.">
        <title>Comparative genomics of the social amoebae Dictyostelium discoideum and Dictyostelium purpureum.</title>
        <authorList>
            <consortium name="US DOE Joint Genome Institute (JGI-PGF)"/>
            <person name="Sucgang R."/>
            <person name="Kuo A."/>
            <person name="Tian X."/>
            <person name="Salerno W."/>
            <person name="Parikh A."/>
            <person name="Feasley C.L."/>
            <person name="Dalin E."/>
            <person name="Tu H."/>
            <person name="Huang E."/>
            <person name="Barry K."/>
            <person name="Lindquist E."/>
            <person name="Shapiro H."/>
            <person name="Bruce D."/>
            <person name="Schmutz J."/>
            <person name="Salamov A."/>
            <person name="Fey P."/>
            <person name="Gaudet P."/>
            <person name="Anjard C."/>
            <person name="Babu M.M."/>
            <person name="Basu S."/>
            <person name="Bushmanova Y."/>
            <person name="van der Wel H."/>
            <person name="Katoh-Kurasawa M."/>
            <person name="Dinh C."/>
            <person name="Coutinho P.M."/>
            <person name="Saito T."/>
            <person name="Elias M."/>
            <person name="Schaap P."/>
            <person name="Kay R.R."/>
            <person name="Henrissat B."/>
            <person name="Eichinger L."/>
            <person name="Rivero F."/>
            <person name="Putnam N.H."/>
            <person name="West C.M."/>
            <person name="Loomis W.F."/>
            <person name="Chisholm R.L."/>
            <person name="Shaulsky G."/>
            <person name="Strassmann J.E."/>
            <person name="Queller D.C."/>
            <person name="Kuspa A."/>
            <person name="Grigoriev I.V."/>
        </authorList>
    </citation>
    <scope>NUCLEOTIDE SEQUENCE [LARGE SCALE GENOMIC DNA]</scope>
    <source>
        <strain evidence="8">QSDP1</strain>
    </source>
</reference>
<dbReference type="InterPro" id="IPR040047">
    <property type="entry name" value="VPS50"/>
</dbReference>
<dbReference type="GO" id="GO:0042147">
    <property type="term" value="P:retrograde transport, endosome to Golgi"/>
    <property type="evidence" value="ECO:0007669"/>
    <property type="project" value="InterPro"/>
</dbReference>
<evidence type="ECO:0000313" key="8">
    <source>
        <dbReference type="Proteomes" id="UP000001064"/>
    </source>
</evidence>
<evidence type="ECO:0000259" key="5">
    <source>
        <dbReference type="Pfam" id="PF10474"/>
    </source>
</evidence>
<dbReference type="Pfam" id="PF10475">
    <property type="entry name" value="Vps54_N"/>
    <property type="match status" value="1"/>
</dbReference>
<dbReference type="PANTHER" id="PTHR13258:SF0">
    <property type="entry name" value="SYNDETIN"/>
    <property type="match status" value="1"/>
</dbReference>
<dbReference type="Pfam" id="PF10474">
    <property type="entry name" value="Syndetin_C"/>
    <property type="match status" value="1"/>
</dbReference>
<dbReference type="VEuPathDB" id="AmoebaDB:DICPUDRAFT_156198"/>
<dbReference type="Proteomes" id="UP000001064">
    <property type="component" value="Unassembled WGS sequence"/>
</dbReference>
<dbReference type="AlphaFoldDB" id="F0ZVZ1"/>
<feature type="region of interest" description="Disordered" evidence="4">
    <location>
        <begin position="459"/>
        <end position="484"/>
    </location>
</feature>
<dbReference type="KEGG" id="dpp:DICPUDRAFT_156198"/>
<feature type="region of interest" description="Disordered" evidence="4">
    <location>
        <begin position="1"/>
        <end position="29"/>
    </location>
</feature>
<evidence type="ECO:0000259" key="6">
    <source>
        <dbReference type="Pfam" id="PF10475"/>
    </source>
</evidence>
<evidence type="ECO:0000256" key="2">
    <source>
        <dbReference type="ARBA" id="ARBA00022927"/>
    </source>
</evidence>
<protein>
    <submittedName>
        <fullName evidence="7">Uncharacterized protein</fullName>
    </submittedName>
</protein>
<sequence length="1005" mass="115552">MNRNYSSASLNNSNNNNNNNNNNGGGLRASTSEVDLFQLTSNLNTLSDVSRLLMNKRNSIQSNTRRPYTEKTPEEIKKENEIIENLDKVYFDENFDSSFILESIGANDPIETIDALTVKISGYHEAVDSRFNDLIRKSYSGFVQGMSQVYEIERDLTHSARMCSSGKEYLDGVQSNLTAFGFKLLAKHRIRQYSKYMLQEMSRIYEITQTARKIDSYLNMNEFAQALELLTQWNQVITKYSKYSYIEDLTSKFDFREDTVLGKIDSSFVGVCHVFDPKSMKFVELCQILKEDQYIPSLMGILEHLSDLMWSHYMMKQWILLRLQAIKSDCEEKKFYIEIFKLFCSNKKTIWNSIQNQVRHILNSLKPKFKIELFIKVLDSINQFIEVGIQFSGEEANLLKGIMREKSLDYFQYFHKETIERLKTMLENEMWHKIPLPNNFTVLDVKEFGIIMNSFNESNLDSEGGSRSRKSSSSKPPQPQINQPAISGFLTITDQQKQQQQQLSLCPQDYEIPFLNHFKDNGNPFSLIEGRRTLSEAAGNRNSLSTSQTELPTFNNNNATTSSPLISSTTINVIKQIGYYLQMMKILKQLAYPIFTAISQLLEYYVYSVFTFFGSMNEKNTILDIANNNSNINPMLIKTLQRLKNKFSPPPVQEKTSLLSASTFQSKISSPHLSIKSDKSPNLNQPKENIFLPNLSLSNSSNSINSNSNNSNNGSNHNNGLNSLNNNFNSEEEIIINWSLPKLNDSLDLTQSKNLFGLEHKIIGLESMMFLVDCIMEAQPLVLDLIPPEKSSQTTNFYVETVSVVASLRNLLYKNITSQFLELETIPNLITNTKWELKEAPTTENHYVSSIIIQFHKFAGNLDAIASPKTTLITPKIKNLLWENTIVFAMETLIESYSKIKKCNNFGRNLMIMDVKKLQSDLEPLTTIRPIPHIKHVEHYITAYYLPRKELYEMARDSEYTVKQIISIVNIQNHLPKPEKQKLLSDLDDLEKQKLKENQMMLNIK</sequence>
<accession>F0ZVZ1</accession>
<keyword evidence="8" id="KW-1185">Reference proteome</keyword>